<dbReference type="HOGENOM" id="CLU_2248828_0_0_0"/>
<dbReference type="InterPro" id="IPR036866">
    <property type="entry name" value="RibonucZ/Hydroxyglut_hydro"/>
</dbReference>
<proteinExistence type="predicted"/>
<dbReference type="KEGG" id="tcm:HL41_06565"/>
<organism evidence="1 2">
    <name type="scientific">Thermodesulfobacterium commune DSM 2178</name>
    <dbReference type="NCBI Taxonomy" id="289377"/>
    <lineage>
        <taxon>Bacteria</taxon>
        <taxon>Pseudomonadati</taxon>
        <taxon>Thermodesulfobacteriota</taxon>
        <taxon>Thermodesulfobacteria</taxon>
        <taxon>Thermodesulfobacteriales</taxon>
        <taxon>Thermodesulfobacteriaceae</taxon>
        <taxon>Thermodesulfobacterium</taxon>
    </lineage>
</organism>
<accession>A0A075WSZ4</accession>
<evidence type="ECO:0000313" key="2">
    <source>
        <dbReference type="Proteomes" id="UP000028481"/>
    </source>
</evidence>
<gene>
    <name evidence="1" type="ORF">HL41_06565</name>
</gene>
<dbReference type="Proteomes" id="UP000028481">
    <property type="component" value="Chromosome"/>
</dbReference>
<dbReference type="EMBL" id="CP008796">
    <property type="protein sequence ID" value="AIH04409.1"/>
    <property type="molecule type" value="Genomic_DNA"/>
</dbReference>
<keyword evidence="2" id="KW-1185">Reference proteome</keyword>
<dbReference type="Gene3D" id="3.60.15.10">
    <property type="entry name" value="Ribonuclease Z/Hydroxyacylglutathione hydrolase-like"/>
    <property type="match status" value="1"/>
</dbReference>
<dbReference type="PaxDb" id="289377-HL41_06565"/>
<evidence type="ECO:0000313" key="1">
    <source>
        <dbReference type="EMBL" id="AIH04409.1"/>
    </source>
</evidence>
<sequence>MKKGPFYKIHPIVVGTKVFDKGMMTYQHDYGKEYVIPIYCWLIEGSDKVILIDTGLLEVIQSDFREQAIGGKIYKFEEGTLVKRIVSPYKISLQTFASIRIKQT</sequence>
<reference evidence="1 2" key="1">
    <citation type="journal article" date="2015" name="Genome Announc.">
        <title>Genome Sequence of a Sulfate-Reducing Thermophilic Bacterium, Thermodesulfobacterium commune DSM 2178T (Phylum Thermodesulfobacteria).</title>
        <authorList>
            <person name="Bhatnagar S."/>
            <person name="Badger J.H."/>
            <person name="Madupu R."/>
            <person name="Khouri H.M."/>
            <person name="O'Connor E.M."/>
            <person name="Robb F.T."/>
            <person name="Ward N.L."/>
            <person name="Eisen J.A."/>
        </authorList>
    </citation>
    <scope>NUCLEOTIDE SEQUENCE [LARGE SCALE GENOMIC DNA]</scope>
    <source>
        <strain evidence="1 2">DSM 2178</strain>
    </source>
</reference>
<protein>
    <submittedName>
        <fullName evidence="1">Uncharacterized protein</fullName>
    </submittedName>
</protein>
<dbReference type="eggNOG" id="COG0491">
    <property type="taxonomic scope" value="Bacteria"/>
</dbReference>
<name>A0A075WSZ4_9BACT</name>
<dbReference type="AlphaFoldDB" id="A0A075WSZ4"/>
<dbReference type="SUPFAM" id="SSF56281">
    <property type="entry name" value="Metallo-hydrolase/oxidoreductase"/>
    <property type="match status" value="1"/>
</dbReference>
<dbReference type="STRING" id="289377.HL41_06565"/>